<name>A0A344UAJ0_9ACTN</name>
<sequence>MSDLVPVIGGALQKTGSAIVGAVRFGIVVAQLTAASATMAGLSHQVRSTFKYVEDCAKSVDRLADQAAALSVDQSTVNEHREAATVMRSCKDEAEAMAVECEEMSTLFHETADAHIADYGSVADAANNMPDGIEMADRTFYSNR</sequence>
<accession>A0A344UAJ0</accession>
<geneLocation type="plasmid" evidence="1 2">
    <name>unnamed1</name>
</geneLocation>
<dbReference type="AlphaFoldDB" id="A0A344UAJ0"/>
<keyword evidence="1" id="KW-0614">Plasmid</keyword>
<dbReference type="Proteomes" id="UP000252004">
    <property type="component" value="Plasmid unnamed1"/>
</dbReference>
<dbReference type="RefSeq" id="WP_114059075.1">
    <property type="nucleotide sequence ID" value="NZ_CP030863.1"/>
</dbReference>
<keyword evidence="2" id="KW-1185">Reference proteome</keyword>
<gene>
    <name evidence="1" type="ORF">C0216_30880</name>
</gene>
<dbReference type="OrthoDB" id="4320490at2"/>
<proteinExistence type="predicted"/>
<evidence type="ECO:0000313" key="2">
    <source>
        <dbReference type="Proteomes" id="UP000252004"/>
    </source>
</evidence>
<protein>
    <submittedName>
        <fullName evidence="1">Uncharacterized protein</fullName>
    </submittedName>
</protein>
<dbReference type="EMBL" id="CP030863">
    <property type="protein sequence ID" value="AXE27911.1"/>
    <property type="molecule type" value="Genomic_DNA"/>
</dbReference>
<reference evidence="1 2" key="1">
    <citation type="submission" date="2018-01" db="EMBL/GenBank/DDBJ databases">
        <title>Draft genome Sequence of streptomyces globosus LZH-48.</title>
        <authorList>
            <person name="Ran K."/>
            <person name="Li Z."/>
            <person name="Wei S."/>
            <person name="Dong R."/>
        </authorList>
    </citation>
    <scope>NUCLEOTIDE SEQUENCE [LARGE SCALE GENOMIC DNA]</scope>
    <source>
        <strain evidence="1 2">LZH-48</strain>
        <plasmid evidence="1 2">unnamed1</plasmid>
    </source>
</reference>
<evidence type="ECO:0000313" key="1">
    <source>
        <dbReference type="EMBL" id="AXE27911.1"/>
    </source>
</evidence>
<dbReference type="KEGG" id="sgz:C0216_30880"/>
<organism evidence="1 2">
    <name type="scientific">Streptomyces globosus</name>
    <dbReference type="NCBI Taxonomy" id="68209"/>
    <lineage>
        <taxon>Bacteria</taxon>
        <taxon>Bacillati</taxon>
        <taxon>Actinomycetota</taxon>
        <taxon>Actinomycetes</taxon>
        <taxon>Kitasatosporales</taxon>
        <taxon>Streptomycetaceae</taxon>
        <taxon>Streptomyces</taxon>
    </lineage>
</organism>